<keyword evidence="1" id="KW-0472">Membrane</keyword>
<dbReference type="Gene3D" id="1.20.1070.10">
    <property type="entry name" value="Rhodopsin 7-helix transmembrane proteins"/>
    <property type="match status" value="1"/>
</dbReference>
<feature type="transmembrane region" description="Helical" evidence="1">
    <location>
        <begin position="102"/>
        <end position="123"/>
    </location>
</feature>
<feature type="transmembrane region" description="Helical" evidence="1">
    <location>
        <begin position="29"/>
        <end position="52"/>
    </location>
</feature>
<gene>
    <name evidence="2" type="ORF">XAT740_LOCUS33131</name>
</gene>
<dbReference type="Proteomes" id="UP000663828">
    <property type="component" value="Unassembled WGS sequence"/>
</dbReference>
<evidence type="ECO:0000256" key="1">
    <source>
        <dbReference type="SAM" id="Phobius"/>
    </source>
</evidence>
<name>A0A815JMU6_ADIRI</name>
<sequence>MMANDMNSTFANEESLAYQQLPITFPVRFWIYLISNTLSLPCCFFILFHLLFNRNLRETLSNHIIIVILLLVLIMECTYFPLAIHYYRLGGNWHVQRPFSQLWTYSLFGFFPTQTVVFAWCTIQRHILIFHSQLLATKANRILVHYIPLVVVPMYCLIYYALNIFISVHPICQYVDIQSTIDIIVHQITPIVIIITSTLALFFRFQRQRAHLRQSMQWRKQRKLIIQVLSIVTVFGIFQFPWAVLESWYLFGLPLSSLDAVQNYMLFFNCYSVHLFPFVCLGTIPDIGKKMANLLWWKRQYVQIYPLTLSLNRN</sequence>
<comment type="caution">
    <text evidence="2">The sequence shown here is derived from an EMBL/GenBank/DDBJ whole genome shotgun (WGS) entry which is preliminary data.</text>
</comment>
<keyword evidence="3" id="KW-1185">Reference proteome</keyword>
<keyword evidence="1" id="KW-1133">Transmembrane helix</keyword>
<feature type="transmembrane region" description="Helical" evidence="1">
    <location>
        <begin position="64"/>
        <end position="82"/>
    </location>
</feature>
<dbReference type="EMBL" id="CAJNOR010003142">
    <property type="protein sequence ID" value="CAF1382075.1"/>
    <property type="molecule type" value="Genomic_DNA"/>
</dbReference>
<evidence type="ECO:0000313" key="3">
    <source>
        <dbReference type="Proteomes" id="UP000663828"/>
    </source>
</evidence>
<feature type="transmembrane region" description="Helical" evidence="1">
    <location>
        <begin position="264"/>
        <end position="284"/>
    </location>
</feature>
<evidence type="ECO:0008006" key="4">
    <source>
        <dbReference type="Google" id="ProtNLM"/>
    </source>
</evidence>
<dbReference type="AlphaFoldDB" id="A0A815JMU6"/>
<proteinExistence type="predicted"/>
<dbReference type="SUPFAM" id="SSF81321">
    <property type="entry name" value="Family A G protein-coupled receptor-like"/>
    <property type="match status" value="1"/>
</dbReference>
<organism evidence="2 3">
    <name type="scientific">Adineta ricciae</name>
    <name type="common">Rotifer</name>
    <dbReference type="NCBI Taxonomy" id="249248"/>
    <lineage>
        <taxon>Eukaryota</taxon>
        <taxon>Metazoa</taxon>
        <taxon>Spiralia</taxon>
        <taxon>Gnathifera</taxon>
        <taxon>Rotifera</taxon>
        <taxon>Eurotatoria</taxon>
        <taxon>Bdelloidea</taxon>
        <taxon>Adinetida</taxon>
        <taxon>Adinetidae</taxon>
        <taxon>Adineta</taxon>
    </lineage>
</organism>
<reference evidence="2" key="1">
    <citation type="submission" date="2021-02" db="EMBL/GenBank/DDBJ databases">
        <authorList>
            <person name="Nowell W R."/>
        </authorList>
    </citation>
    <scope>NUCLEOTIDE SEQUENCE</scope>
</reference>
<feature type="transmembrane region" description="Helical" evidence="1">
    <location>
        <begin position="143"/>
        <end position="163"/>
    </location>
</feature>
<protein>
    <recommendedName>
        <fullName evidence="4">G-protein coupled receptors family 1 profile domain-containing protein</fullName>
    </recommendedName>
</protein>
<keyword evidence="1" id="KW-0812">Transmembrane</keyword>
<evidence type="ECO:0000313" key="2">
    <source>
        <dbReference type="EMBL" id="CAF1382075.1"/>
    </source>
</evidence>
<feature type="transmembrane region" description="Helical" evidence="1">
    <location>
        <begin position="224"/>
        <end position="244"/>
    </location>
</feature>
<feature type="transmembrane region" description="Helical" evidence="1">
    <location>
        <begin position="183"/>
        <end position="203"/>
    </location>
</feature>
<accession>A0A815JMU6</accession>